<reference evidence="2 3" key="1">
    <citation type="submission" date="2018-08" db="EMBL/GenBank/DDBJ databases">
        <title>Thalassotalea euphylliae genome.</title>
        <authorList>
            <person name="Summers S."/>
            <person name="Rice S.A."/>
            <person name="Freckelton M.L."/>
            <person name="Nedved B.T."/>
            <person name="Hadfield M.G."/>
        </authorList>
    </citation>
    <scope>NUCLEOTIDE SEQUENCE [LARGE SCALE GENOMIC DNA]</scope>
    <source>
        <strain evidence="2 3">H1</strain>
    </source>
</reference>
<organism evidence="2 3">
    <name type="scientific">Thalassotalea euphylliae</name>
    <dbReference type="NCBI Taxonomy" id="1655234"/>
    <lineage>
        <taxon>Bacteria</taxon>
        <taxon>Pseudomonadati</taxon>
        <taxon>Pseudomonadota</taxon>
        <taxon>Gammaproteobacteria</taxon>
        <taxon>Alteromonadales</taxon>
        <taxon>Colwelliaceae</taxon>
        <taxon>Thalassotalea</taxon>
    </lineage>
</organism>
<dbReference type="PANTHER" id="PTHR35849:SF1">
    <property type="entry name" value="INTERMEMBRANE PHOSPHOLIPID TRANSPORT SYSTEM BINDING PROTEIN MLAB"/>
    <property type="match status" value="1"/>
</dbReference>
<proteinExistence type="predicted"/>
<feature type="domain" description="STAS" evidence="1">
    <location>
        <begin position="10"/>
        <end position="98"/>
    </location>
</feature>
<dbReference type="InterPro" id="IPR058548">
    <property type="entry name" value="MlaB-like_STAS"/>
</dbReference>
<gene>
    <name evidence="2" type="ORF">DXX93_03145</name>
</gene>
<accession>A0A3E0TNR9</accession>
<dbReference type="SUPFAM" id="SSF52091">
    <property type="entry name" value="SpoIIaa-like"/>
    <property type="match status" value="1"/>
</dbReference>
<dbReference type="EMBL" id="QUOU01000001">
    <property type="protein sequence ID" value="REL25645.1"/>
    <property type="molecule type" value="Genomic_DNA"/>
</dbReference>
<dbReference type="RefSeq" id="WP_116006775.1">
    <property type="nucleotide sequence ID" value="NZ_QUOU01000001.1"/>
</dbReference>
<evidence type="ECO:0000313" key="2">
    <source>
        <dbReference type="EMBL" id="REL25645.1"/>
    </source>
</evidence>
<dbReference type="InterPro" id="IPR002645">
    <property type="entry name" value="STAS_dom"/>
</dbReference>
<evidence type="ECO:0000313" key="3">
    <source>
        <dbReference type="Proteomes" id="UP000256478"/>
    </source>
</evidence>
<dbReference type="PROSITE" id="PS50801">
    <property type="entry name" value="STAS"/>
    <property type="match status" value="1"/>
</dbReference>
<dbReference type="Pfam" id="PF13466">
    <property type="entry name" value="STAS_2"/>
    <property type="match status" value="1"/>
</dbReference>
<dbReference type="PANTHER" id="PTHR35849">
    <property type="entry name" value="BLR2341 PROTEIN"/>
    <property type="match status" value="1"/>
</dbReference>
<dbReference type="AlphaFoldDB" id="A0A3E0TNR9"/>
<protein>
    <submittedName>
        <fullName evidence="2">STAS domain-containing protein</fullName>
    </submittedName>
</protein>
<dbReference type="InterPro" id="IPR052746">
    <property type="entry name" value="MlaB_ABC_Transporter"/>
</dbReference>
<dbReference type="InterPro" id="IPR036513">
    <property type="entry name" value="STAS_dom_sf"/>
</dbReference>
<dbReference type="Gene3D" id="3.30.750.24">
    <property type="entry name" value="STAS domain"/>
    <property type="match status" value="1"/>
</dbReference>
<evidence type="ECO:0000259" key="1">
    <source>
        <dbReference type="PROSITE" id="PS50801"/>
    </source>
</evidence>
<name>A0A3E0TNR9_9GAMM</name>
<comment type="caution">
    <text evidence="2">The sequence shown here is derived from an EMBL/GenBank/DDBJ whole genome shotgun (WGS) entry which is preliminary data.</text>
</comment>
<dbReference type="OrthoDB" id="6227472at2"/>
<sequence>MLTIEIKDQVAQLNGQLTSAAVAALKNKAHRNIVKSKHMVVSLKHINDVDTAGLAWLLFLVEQAKRHNCQLSFADLPQDLLKLAQLSDVDQLLSSPSQ</sequence>
<dbReference type="Proteomes" id="UP000256478">
    <property type="component" value="Unassembled WGS sequence"/>
</dbReference>